<evidence type="ECO:0000313" key="2">
    <source>
        <dbReference type="Proteomes" id="UP000254968"/>
    </source>
</evidence>
<dbReference type="RefSeq" id="WP_115302484.1">
    <property type="nucleotide sequence ID" value="NZ_CAAAHO010000001.1"/>
</dbReference>
<dbReference type="PROSITE" id="PS51257">
    <property type="entry name" value="PROKAR_LIPOPROTEIN"/>
    <property type="match status" value="1"/>
</dbReference>
<reference evidence="1 2" key="1">
    <citation type="submission" date="2018-06" db="EMBL/GenBank/DDBJ databases">
        <authorList>
            <consortium name="Pathogen Informatics"/>
            <person name="Doyle S."/>
        </authorList>
    </citation>
    <scope>NUCLEOTIDE SEQUENCE [LARGE SCALE GENOMIC DNA]</scope>
    <source>
        <strain evidence="1 2">NCTC13315</strain>
    </source>
</reference>
<name>A0A378I0T1_9GAMM</name>
<proteinExistence type="predicted"/>
<gene>
    <name evidence="1" type="ORF">NCTC13315_01293</name>
</gene>
<accession>A0A378I0T1</accession>
<sequence length="126" mass="14330">MIIFMRGALVLLLIFLCSCTHYPFGQNKASSCNLCKVVCEHRAIACNKICRNSPSQCAAFRKQSVSEAYLYYRHEQYVKGGEIIRDLNSYRDPLQCRKTTCNCRADYRICVQACTGAISKQLRSTV</sequence>
<keyword evidence="1" id="KW-0808">Transferase</keyword>
<protein>
    <submittedName>
        <fullName evidence="1">Acyltransferase</fullName>
    </submittedName>
</protein>
<organism evidence="1 2">
    <name type="scientific">Legionella beliardensis</name>
    <dbReference type="NCBI Taxonomy" id="91822"/>
    <lineage>
        <taxon>Bacteria</taxon>
        <taxon>Pseudomonadati</taxon>
        <taxon>Pseudomonadota</taxon>
        <taxon>Gammaproteobacteria</taxon>
        <taxon>Legionellales</taxon>
        <taxon>Legionellaceae</taxon>
        <taxon>Legionella</taxon>
    </lineage>
</organism>
<dbReference type="OrthoDB" id="5646767at2"/>
<keyword evidence="2" id="KW-1185">Reference proteome</keyword>
<evidence type="ECO:0000313" key="1">
    <source>
        <dbReference type="EMBL" id="STX28759.1"/>
    </source>
</evidence>
<dbReference type="GO" id="GO:0016746">
    <property type="term" value="F:acyltransferase activity"/>
    <property type="evidence" value="ECO:0007669"/>
    <property type="project" value="UniProtKB-KW"/>
</dbReference>
<dbReference type="EMBL" id="UGNV01000001">
    <property type="protein sequence ID" value="STX28759.1"/>
    <property type="molecule type" value="Genomic_DNA"/>
</dbReference>
<dbReference type="Proteomes" id="UP000254968">
    <property type="component" value="Unassembled WGS sequence"/>
</dbReference>
<dbReference type="AlphaFoldDB" id="A0A378I0T1"/>
<keyword evidence="1" id="KW-0012">Acyltransferase</keyword>